<dbReference type="EMBL" id="CABFNS010000862">
    <property type="protein sequence ID" value="VUC33382.1"/>
    <property type="molecule type" value="Genomic_DNA"/>
</dbReference>
<accession>A0ABY6UTR4</accession>
<dbReference type="Proteomes" id="UP000766486">
    <property type="component" value="Unassembled WGS sequence"/>
</dbReference>
<organism evidence="1 2">
    <name type="scientific">Bionectria ochroleuca</name>
    <name type="common">Gliocladium roseum</name>
    <dbReference type="NCBI Taxonomy" id="29856"/>
    <lineage>
        <taxon>Eukaryota</taxon>
        <taxon>Fungi</taxon>
        <taxon>Dikarya</taxon>
        <taxon>Ascomycota</taxon>
        <taxon>Pezizomycotina</taxon>
        <taxon>Sordariomycetes</taxon>
        <taxon>Hypocreomycetidae</taxon>
        <taxon>Hypocreales</taxon>
        <taxon>Bionectriaceae</taxon>
        <taxon>Clonostachys</taxon>
    </lineage>
</organism>
<evidence type="ECO:0000313" key="2">
    <source>
        <dbReference type="Proteomes" id="UP000766486"/>
    </source>
</evidence>
<protein>
    <submittedName>
        <fullName evidence="1">Uncharacterized protein</fullName>
    </submittedName>
</protein>
<evidence type="ECO:0000313" key="1">
    <source>
        <dbReference type="EMBL" id="VUC33382.1"/>
    </source>
</evidence>
<keyword evidence="2" id="KW-1185">Reference proteome</keyword>
<gene>
    <name evidence="1" type="ORF">CLO192961_LOCUS346767</name>
</gene>
<sequence length="86" mass="9528">MVTLPPWVQAPCPLISMLGVGVPQMTGETYAGSAMRFMSLGLVLHDKARTAEKSIHWPESKLAVETPRPITWLLVLCPEPFAEKLR</sequence>
<comment type="caution">
    <text evidence="1">The sequence shown here is derived from an EMBL/GenBank/DDBJ whole genome shotgun (WGS) entry which is preliminary data.</text>
</comment>
<reference evidence="1 2" key="1">
    <citation type="submission" date="2019-06" db="EMBL/GenBank/DDBJ databases">
        <authorList>
            <person name="Broberg M."/>
        </authorList>
    </citation>
    <scope>NUCLEOTIDE SEQUENCE [LARGE SCALE GENOMIC DNA]</scope>
</reference>
<proteinExistence type="predicted"/>
<name>A0ABY6UTR4_BIOOC</name>